<organism evidence="2 3">
    <name type="scientific">Cylicostephanus goldi</name>
    <name type="common">Nematode worm</name>
    <dbReference type="NCBI Taxonomy" id="71465"/>
    <lineage>
        <taxon>Eukaryota</taxon>
        <taxon>Metazoa</taxon>
        <taxon>Ecdysozoa</taxon>
        <taxon>Nematoda</taxon>
        <taxon>Chromadorea</taxon>
        <taxon>Rhabditida</taxon>
        <taxon>Rhabditina</taxon>
        <taxon>Rhabditomorpha</taxon>
        <taxon>Strongyloidea</taxon>
        <taxon>Strongylidae</taxon>
        <taxon>Cylicostephanus</taxon>
    </lineage>
</organism>
<reference evidence="2 3" key="1">
    <citation type="submission" date="2018-11" db="EMBL/GenBank/DDBJ databases">
        <authorList>
            <consortium name="Pathogen Informatics"/>
        </authorList>
    </citation>
    <scope>NUCLEOTIDE SEQUENCE [LARGE SCALE GENOMIC DNA]</scope>
</reference>
<accession>A0A3P6SNA1</accession>
<name>A0A3P6SNA1_CYLGO</name>
<dbReference type="OrthoDB" id="5865176at2759"/>
<dbReference type="AlphaFoldDB" id="A0A3P6SNA1"/>
<dbReference type="EMBL" id="UYRV01009445">
    <property type="protein sequence ID" value="VDK56534.1"/>
    <property type="molecule type" value="Genomic_DNA"/>
</dbReference>
<gene>
    <name evidence="2" type="ORF">CGOC_LOCUS3689</name>
</gene>
<protein>
    <submittedName>
        <fullName evidence="2">Uncharacterized protein</fullName>
    </submittedName>
</protein>
<keyword evidence="3" id="KW-1185">Reference proteome</keyword>
<evidence type="ECO:0000313" key="2">
    <source>
        <dbReference type="EMBL" id="VDK56534.1"/>
    </source>
</evidence>
<evidence type="ECO:0000313" key="3">
    <source>
        <dbReference type="Proteomes" id="UP000271889"/>
    </source>
</evidence>
<dbReference type="Proteomes" id="UP000271889">
    <property type="component" value="Unassembled WGS sequence"/>
</dbReference>
<feature type="compositionally biased region" description="Polar residues" evidence="1">
    <location>
        <begin position="10"/>
        <end position="28"/>
    </location>
</feature>
<evidence type="ECO:0000256" key="1">
    <source>
        <dbReference type="SAM" id="MobiDB-lite"/>
    </source>
</evidence>
<proteinExistence type="predicted"/>
<feature type="region of interest" description="Disordered" evidence="1">
    <location>
        <begin position="1"/>
        <end position="39"/>
    </location>
</feature>
<sequence length="150" mass="16162">MSGGTECASPLSNGTPQVSPANHVLSSDSSDDYPEQTIGSLDEMSSFKSTLLPWGNEDFLKWAPMSMYAQSSISAVNASSLAPFSFPSEDLSVRSALNFANDVTKLDIATLATNDVATQTEVLPEQQVLWDIINNKELLIQVCSTSRSRP</sequence>